<dbReference type="EMBL" id="KR011062">
    <property type="protein sequence ID" value="AKJ71744.1"/>
    <property type="molecule type" value="Genomic_DNA"/>
</dbReference>
<dbReference type="GeneID" id="26631015"/>
<dbReference type="KEGG" id="vg:26631015"/>
<proteinExistence type="predicted"/>
<organism evidence="1 2">
    <name type="scientific">Tsukamurella phage TIN2</name>
    <dbReference type="NCBI Taxonomy" id="1636545"/>
    <lineage>
        <taxon>Viruses</taxon>
        <taxon>Duplodnaviria</taxon>
        <taxon>Heunggongvirae</taxon>
        <taxon>Uroviricota</taxon>
        <taxon>Caudoviricetes</taxon>
        <taxon>Tinduovirus</taxon>
        <taxon>Tinduovirus TIN2</taxon>
    </lineage>
</organism>
<keyword evidence="2" id="KW-1185">Reference proteome</keyword>
<reference evidence="1 2" key="1">
    <citation type="journal article" date="2015" name="Appl. Environ. Microbiol.">
        <title>Three of a Kind: Genetically Similar Tsukamurella Phages TIN2, TIN3, and TIN4.</title>
        <authorList>
            <person name="Dyson Z.A."/>
            <person name="Tucci J."/>
            <person name="Seviour R.J."/>
            <person name="Petrovski S."/>
        </authorList>
    </citation>
    <scope>NUCLEOTIDE SEQUENCE [LARGE SCALE GENOMIC DNA]</scope>
</reference>
<evidence type="ECO:0000313" key="2">
    <source>
        <dbReference type="Proteomes" id="UP000203853"/>
    </source>
</evidence>
<dbReference type="RefSeq" id="YP_009204489.1">
    <property type="nucleotide sequence ID" value="NC_028865.1"/>
</dbReference>
<protein>
    <submittedName>
        <fullName evidence="1">Uncharacterized protein</fullName>
    </submittedName>
</protein>
<accession>A0A0K0N5F8</accession>
<dbReference type="Proteomes" id="UP000203853">
    <property type="component" value="Segment"/>
</dbReference>
<evidence type="ECO:0000313" key="1">
    <source>
        <dbReference type="EMBL" id="AKJ71744.1"/>
    </source>
</evidence>
<gene>
    <name evidence="1" type="ORF">TIN2_54</name>
</gene>
<sequence length="51" mass="5552">MSASTKTAGQLDVVFAEAVRGTEHEGHEGWTYKEPYNAIECLCGAEIIKPL</sequence>
<name>A0A0K0N5F8_9CAUD</name>